<dbReference type="AlphaFoldDB" id="A0A7W4K2G5"/>
<evidence type="ECO:0000313" key="2">
    <source>
        <dbReference type="Proteomes" id="UP000530320"/>
    </source>
</evidence>
<protein>
    <submittedName>
        <fullName evidence="1">Uncharacterized protein</fullName>
    </submittedName>
</protein>
<accession>A0A7W4K2G5</accession>
<organism evidence="1 2">
    <name type="scientific">Gluconacetobacter dulcium</name>
    <dbReference type="NCBI Taxonomy" id="2729096"/>
    <lineage>
        <taxon>Bacteria</taxon>
        <taxon>Pseudomonadati</taxon>
        <taxon>Pseudomonadota</taxon>
        <taxon>Alphaproteobacteria</taxon>
        <taxon>Acetobacterales</taxon>
        <taxon>Acetobacteraceae</taxon>
        <taxon>Gluconacetobacter</taxon>
    </lineage>
</organism>
<proteinExistence type="predicted"/>
<comment type="caution">
    <text evidence="1">The sequence shown here is derived from an EMBL/GenBank/DDBJ whole genome shotgun (WGS) entry which is preliminary data.</text>
</comment>
<dbReference type="EMBL" id="JABEQP010000015">
    <property type="protein sequence ID" value="MBB2199160.1"/>
    <property type="molecule type" value="Genomic_DNA"/>
</dbReference>
<name>A0A7W4K2G5_9PROT</name>
<reference evidence="1 2" key="1">
    <citation type="submission" date="2020-04" db="EMBL/GenBank/DDBJ databases">
        <title>Description of novel Gluconacetobacter.</title>
        <authorList>
            <person name="Sombolestani A."/>
        </authorList>
    </citation>
    <scope>NUCLEOTIDE SEQUENCE [LARGE SCALE GENOMIC DNA]</scope>
    <source>
        <strain evidence="1 2">LMG 22058</strain>
    </source>
</reference>
<dbReference type="RefSeq" id="WP_183010140.1">
    <property type="nucleotide sequence ID" value="NZ_JABEQP010000015.1"/>
</dbReference>
<evidence type="ECO:0000313" key="1">
    <source>
        <dbReference type="EMBL" id="MBB2199160.1"/>
    </source>
</evidence>
<dbReference type="Proteomes" id="UP000530320">
    <property type="component" value="Unassembled WGS sequence"/>
</dbReference>
<sequence length="75" mass="8455">MALLFSDVFPNGHDYTRIPFEFTDTPEIIAHVVKGVEKSCPEAIDLIAGLLNRLDSREVGLQHICAHSFQQEQMN</sequence>
<gene>
    <name evidence="1" type="ORF">HLH44_17235</name>
</gene>